<dbReference type="InterPro" id="IPR037059">
    <property type="entry name" value="RHD_DNA_bind_dom_sf"/>
</dbReference>
<dbReference type="PANTHER" id="PTHR24169">
    <property type="entry name" value="NUCLEAR FACTOR NF-KAPPA-B PROTEIN"/>
    <property type="match status" value="1"/>
</dbReference>
<dbReference type="PANTHER" id="PTHR24169:SF25">
    <property type="entry name" value="DORSAL-RELATED IMMUNITY FACTOR DIF-RELATED"/>
    <property type="match status" value="1"/>
</dbReference>
<name>A0A1B6GMY5_9HEMI</name>
<feature type="non-terminal residue" evidence="2">
    <location>
        <position position="168"/>
    </location>
</feature>
<dbReference type="EMBL" id="GECZ01006009">
    <property type="protein sequence ID" value="JAS63760.1"/>
    <property type="molecule type" value="Transcribed_RNA"/>
</dbReference>
<dbReference type="Pfam" id="PF16179">
    <property type="entry name" value="RHD_dimer"/>
    <property type="match status" value="1"/>
</dbReference>
<dbReference type="InterPro" id="IPR011539">
    <property type="entry name" value="RHD_DNA_bind_dom"/>
</dbReference>
<dbReference type="Gene3D" id="2.60.40.10">
    <property type="entry name" value="Immunoglobulins"/>
    <property type="match status" value="1"/>
</dbReference>
<dbReference type="PRINTS" id="PR00057">
    <property type="entry name" value="NFKBTNSCPFCT"/>
</dbReference>
<dbReference type="GO" id="GO:0000978">
    <property type="term" value="F:RNA polymerase II cis-regulatory region sequence-specific DNA binding"/>
    <property type="evidence" value="ECO:0007669"/>
    <property type="project" value="TreeGrafter"/>
</dbReference>
<reference evidence="2" key="1">
    <citation type="submission" date="2015-11" db="EMBL/GenBank/DDBJ databases">
        <title>De novo transcriptome assembly of four potential Pierce s Disease insect vectors from Arizona vineyards.</title>
        <authorList>
            <person name="Tassone E.E."/>
        </authorList>
    </citation>
    <scope>NUCLEOTIDE SEQUENCE</scope>
</reference>
<dbReference type="PROSITE" id="PS50254">
    <property type="entry name" value="REL_2"/>
    <property type="match status" value="1"/>
</dbReference>
<dbReference type="GO" id="GO:0005737">
    <property type="term" value="C:cytoplasm"/>
    <property type="evidence" value="ECO:0007669"/>
    <property type="project" value="InterPro"/>
</dbReference>
<organism evidence="2">
    <name type="scientific">Cuerna arida</name>
    <dbReference type="NCBI Taxonomy" id="1464854"/>
    <lineage>
        <taxon>Eukaryota</taxon>
        <taxon>Metazoa</taxon>
        <taxon>Ecdysozoa</taxon>
        <taxon>Arthropoda</taxon>
        <taxon>Hexapoda</taxon>
        <taxon>Insecta</taxon>
        <taxon>Pterygota</taxon>
        <taxon>Neoptera</taxon>
        <taxon>Paraneoptera</taxon>
        <taxon>Hemiptera</taxon>
        <taxon>Auchenorrhyncha</taxon>
        <taxon>Membracoidea</taxon>
        <taxon>Cicadellidae</taxon>
        <taxon>Cicadellinae</taxon>
        <taxon>Proconiini</taxon>
        <taxon>Cuerna</taxon>
    </lineage>
</organism>
<dbReference type="GO" id="GO:0000981">
    <property type="term" value="F:DNA-binding transcription factor activity, RNA polymerase II-specific"/>
    <property type="evidence" value="ECO:0007669"/>
    <property type="project" value="TreeGrafter"/>
</dbReference>
<dbReference type="InterPro" id="IPR014756">
    <property type="entry name" value="Ig_E-set"/>
</dbReference>
<dbReference type="Gene3D" id="2.60.40.340">
    <property type="entry name" value="Rel homology domain (RHD), DNA-binding domain"/>
    <property type="match status" value="1"/>
</dbReference>
<feature type="domain" description="RHD" evidence="1">
    <location>
        <begin position="1"/>
        <end position="92"/>
    </location>
</feature>
<dbReference type="AlphaFoldDB" id="A0A1B6GMY5"/>
<dbReference type="InterPro" id="IPR013783">
    <property type="entry name" value="Ig-like_fold"/>
</dbReference>
<protein>
    <recommendedName>
        <fullName evidence="1">RHD domain-containing protein</fullName>
    </recommendedName>
</protein>
<dbReference type="InterPro" id="IPR032397">
    <property type="entry name" value="RHD_dimer"/>
</dbReference>
<accession>A0A1B6GMY5</accession>
<sequence>IVPTKKELYVNVLCKKKKEHMRRMSTFIRRNDSSLPDLPNKRSIDREVKDLKKNIHIARLKFEALIDNGSGKYIQLCDPVYSKNIYNSKNPIYSELEICGASHNEGPCTGGQLIFIFTKKLSKNIRIQFFESIKSPNHGWHRDADFSRNDFHYQCGIKFRTPPYKNQN</sequence>
<dbReference type="SUPFAM" id="SSF81296">
    <property type="entry name" value="E set domains"/>
    <property type="match status" value="1"/>
</dbReference>
<feature type="non-terminal residue" evidence="2">
    <location>
        <position position="1"/>
    </location>
</feature>
<evidence type="ECO:0000259" key="1">
    <source>
        <dbReference type="PROSITE" id="PS50254"/>
    </source>
</evidence>
<gene>
    <name evidence="2" type="ORF">g.43929</name>
</gene>
<dbReference type="SUPFAM" id="SSF49417">
    <property type="entry name" value="p53-like transcription factors"/>
    <property type="match status" value="1"/>
</dbReference>
<dbReference type="InterPro" id="IPR000451">
    <property type="entry name" value="NFkB/Dor"/>
</dbReference>
<dbReference type="InterPro" id="IPR008967">
    <property type="entry name" value="p53-like_TF_DNA-bd_sf"/>
</dbReference>
<proteinExistence type="predicted"/>
<evidence type="ECO:0000313" key="2">
    <source>
        <dbReference type="EMBL" id="JAS63760.1"/>
    </source>
</evidence>